<feature type="region of interest" description="Disordered" evidence="1">
    <location>
        <begin position="167"/>
        <end position="196"/>
    </location>
</feature>
<evidence type="ECO:0000313" key="2">
    <source>
        <dbReference type="Proteomes" id="UP000087171"/>
    </source>
</evidence>
<reference evidence="3" key="2">
    <citation type="submission" date="2025-08" db="UniProtKB">
        <authorList>
            <consortium name="RefSeq"/>
        </authorList>
    </citation>
    <scope>IDENTIFICATION</scope>
    <source>
        <tissue evidence="3">Etiolated seedlings</tissue>
    </source>
</reference>
<dbReference type="PIRSF" id="PIRSF009193">
    <property type="entry name" value="UCP009193"/>
    <property type="match status" value="1"/>
</dbReference>
<sequence>MAKKRKSTATSLDEVDRTMYASFSTAANSLSQLYTHAMNHQKLSFHAGQRNALEKLYQWIWRQEEGGSRVGTVDVLNYIQNELDYNEEPSMSPRAPPQQQQPQPMMPVTSSGFPVTSGSSGQTVPGQGLRSEYSENQPKNIVFSNALSSPVRRSLQLYQIGEEGGFSVGNGNPSFLHNQGRDSNSNNDSAMDMHAD</sequence>
<keyword evidence="2" id="KW-1185">Reference proteome</keyword>
<dbReference type="STRING" id="3827.A0A1S2XIM7"/>
<reference evidence="2" key="1">
    <citation type="journal article" date="2013" name="Nat. Biotechnol.">
        <title>Draft genome sequence of chickpea (Cicer arietinum) provides a resource for trait improvement.</title>
        <authorList>
            <person name="Varshney R.K."/>
            <person name="Song C."/>
            <person name="Saxena R.K."/>
            <person name="Azam S."/>
            <person name="Yu S."/>
            <person name="Sharpe A.G."/>
            <person name="Cannon S."/>
            <person name="Baek J."/>
            <person name="Rosen B.D."/>
            <person name="Tar'an B."/>
            <person name="Millan T."/>
            <person name="Zhang X."/>
            <person name="Ramsay L.D."/>
            <person name="Iwata A."/>
            <person name="Wang Y."/>
            <person name="Nelson W."/>
            <person name="Farmer A.D."/>
            <person name="Gaur P.M."/>
            <person name="Soderlund C."/>
            <person name="Penmetsa R.V."/>
            <person name="Xu C."/>
            <person name="Bharti A.K."/>
            <person name="He W."/>
            <person name="Winter P."/>
            <person name="Zhao S."/>
            <person name="Hane J.K."/>
            <person name="Carrasquilla-Garcia N."/>
            <person name="Condie J.A."/>
            <person name="Upadhyaya H.D."/>
            <person name="Luo M.C."/>
            <person name="Thudi M."/>
            <person name="Gowda C.L."/>
            <person name="Singh N.P."/>
            <person name="Lichtenzveig J."/>
            <person name="Gali K.K."/>
            <person name="Rubio J."/>
            <person name="Nadarajan N."/>
            <person name="Dolezel J."/>
            <person name="Bansal K.C."/>
            <person name="Xu X."/>
            <person name="Edwards D."/>
            <person name="Zhang G."/>
            <person name="Kahl G."/>
            <person name="Gil J."/>
            <person name="Singh K.B."/>
            <person name="Datta S.K."/>
            <person name="Jackson S.A."/>
            <person name="Wang J."/>
            <person name="Cook D.R."/>
        </authorList>
    </citation>
    <scope>NUCLEOTIDE SEQUENCE [LARGE SCALE GENOMIC DNA]</scope>
    <source>
        <strain evidence="2">cv. CDC Frontier</strain>
    </source>
</reference>
<feature type="compositionally biased region" description="Low complexity" evidence="1">
    <location>
        <begin position="97"/>
        <end position="107"/>
    </location>
</feature>
<evidence type="ECO:0000313" key="3">
    <source>
        <dbReference type="RefSeq" id="XP_004489928.1"/>
    </source>
</evidence>
<evidence type="ECO:0000256" key="1">
    <source>
        <dbReference type="SAM" id="MobiDB-lite"/>
    </source>
</evidence>
<dbReference type="AlphaFoldDB" id="A0A1S2XIM7"/>
<protein>
    <submittedName>
        <fullName evidence="3">Uncharacterized protein LOC101504971</fullName>
    </submittedName>
</protein>
<dbReference type="InterPro" id="IPR016549">
    <property type="entry name" value="UCP009193"/>
</dbReference>
<feature type="region of interest" description="Disordered" evidence="1">
    <location>
        <begin position="86"/>
        <end position="136"/>
    </location>
</feature>
<dbReference type="RefSeq" id="XP_004489928.1">
    <property type="nucleotide sequence ID" value="XM_004489871.3"/>
</dbReference>
<dbReference type="GeneID" id="101504971"/>
<dbReference type="Proteomes" id="UP000087171">
    <property type="component" value="Chromosome Ca2"/>
</dbReference>
<organism evidence="2 3">
    <name type="scientific">Cicer arietinum</name>
    <name type="common">Chickpea</name>
    <name type="synonym">Garbanzo</name>
    <dbReference type="NCBI Taxonomy" id="3827"/>
    <lineage>
        <taxon>Eukaryota</taxon>
        <taxon>Viridiplantae</taxon>
        <taxon>Streptophyta</taxon>
        <taxon>Embryophyta</taxon>
        <taxon>Tracheophyta</taxon>
        <taxon>Spermatophyta</taxon>
        <taxon>Magnoliopsida</taxon>
        <taxon>eudicotyledons</taxon>
        <taxon>Gunneridae</taxon>
        <taxon>Pentapetalae</taxon>
        <taxon>rosids</taxon>
        <taxon>fabids</taxon>
        <taxon>Fabales</taxon>
        <taxon>Fabaceae</taxon>
        <taxon>Papilionoideae</taxon>
        <taxon>50 kb inversion clade</taxon>
        <taxon>NPAAA clade</taxon>
        <taxon>Hologalegina</taxon>
        <taxon>IRL clade</taxon>
        <taxon>Cicereae</taxon>
        <taxon>Cicer</taxon>
    </lineage>
</organism>
<dbReference type="PANTHER" id="PTHR33675">
    <property type="entry name" value="NUCLEAR RECEPTOR FAMILY 2 GROUP C PROTEIN"/>
    <property type="match status" value="1"/>
</dbReference>
<dbReference type="eggNOG" id="ENOG502QQY0">
    <property type="taxonomic scope" value="Eukaryota"/>
</dbReference>
<feature type="compositionally biased region" description="Polar residues" evidence="1">
    <location>
        <begin position="169"/>
        <end position="189"/>
    </location>
</feature>
<name>A0A1S2XIM7_CICAR</name>
<proteinExistence type="predicted"/>
<dbReference type="OrthoDB" id="755598at2759"/>
<dbReference type="PaxDb" id="3827-XP_004489928.1"/>
<accession>A0A1S2XIM7</accession>
<gene>
    <name evidence="3" type="primary">LOC101504971</name>
</gene>
<dbReference type="KEGG" id="cam:101504971"/>
<feature type="compositionally biased region" description="Polar residues" evidence="1">
    <location>
        <begin position="108"/>
        <end position="125"/>
    </location>
</feature>
<dbReference type="PANTHER" id="PTHR33675:SF10">
    <property type="entry name" value="NUCLEAR RECEPTOR FAMILY 2 GROUP C PROTEIN"/>
    <property type="match status" value="1"/>
</dbReference>